<dbReference type="AlphaFoldDB" id="A0AAQ3NN73"/>
<reference evidence="1 2" key="1">
    <citation type="journal article" date="2023" name="Life. Sci Alliance">
        <title>Evolutionary insights into 3D genome organization and epigenetic landscape of Vigna mungo.</title>
        <authorList>
            <person name="Junaid A."/>
            <person name="Singh B."/>
            <person name="Bhatia S."/>
        </authorList>
    </citation>
    <scope>NUCLEOTIDE SEQUENCE [LARGE SCALE GENOMIC DNA]</scope>
    <source>
        <strain evidence="1">Urdbean</strain>
    </source>
</reference>
<keyword evidence="2" id="KW-1185">Reference proteome</keyword>
<protein>
    <submittedName>
        <fullName evidence="1">Uncharacterized protein</fullName>
    </submittedName>
</protein>
<proteinExistence type="predicted"/>
<sequence length="116" mass="13378">MAAIFGIRYSASESASVALSSNRYPDFAVNSSPPEAAAAHWTARRGAKCLRRGGNRSERFEMREGKGERENTGWSSMLSLVWIVCLYSQFQNSSRSLLWLEWRLEEFCMQIWFDVW</sequence>
<evidence type="ECO:0000313" key="1">
    <source>
        <dbReference type="EMBL" id="WVZ13439.1"/>
    </source>
</evidence>
<evidence type="ECO:0000313" key="2">
    <source>
        <dbReference type="Proteomes" id="UP001374535"/>
    </source>
</evidence>
<accession>A0AAQ3NN73</accession>
<gene>
    <name evidence="1" type="ORF">V8G54_011005</name>
</gene>
<name>A0AAQ3NN73_VIGMU</name>
<dbReference type="Proteomes" id="UP001374535">
    <property type="component" value="Chromosome 4"/>
</dbReference>
<dbReference type="EMBL" id="CP144697">
    <property type="protein sequence ID" value="WVZ13439.1"/>
    <property type="molecule type" value="Genomic_DNA"/>
</dbReference>
<organism evidence="1 2">
    <name type="scientific">Vigna mungo</name>
    <name type="common">Black gram</name>
    <name type="synonym">Phaseolus mungo</name>
    <dbReference type="NCBI Taxonomy" id="3915"/>
    <lineage>
        <taxon>Eukaryota</taxon>
        <taxon>Viridiplantae</taxon>
        <taxon>Streptophyta</taxon>
        <taxon>Embryophyta</taxon>
        <taxon>Tracheophyta</taxon>
        <taxon>Spermatophyta</taxon>
        <taxon>Magnoliopsida</taxon>
        <taxon>eudicotyledons</taxon>
        <taxon>Gunneridae</taxon>
        <taxon>Pentapetalae</taxon>
        <taxon>rosids</taxon>
        <taxon>fabids</taxon>
        <taxon>Fabales</taxon>
        <taxon>Fabaceae</taxon>
        <taxon>Papilionoideae</taxon>
        <taxon>50 kb inversion clade</taxon>
        <taxon>NPAAA clade</taxon>
        <taxon>indigoferoid/millettioid clade</taxon>
        <taxon>Phaseoleae</taxon>
        <taxon>Vigna</taxon>
    </lineage>
</organism>